<dbReference type="Proteomes" id="UP000255167">
    <property type="component" value="Unassembled WGS sequence"/>
</dbReference>
<evidence type="ECO:0000313" key="2">
    <source>
        <dbReference type="EMBL" id="STW46817.1"/>
    </source>
</evidence>
<keyword evidence="1" id="KW-0732">Signal</keyword>
<evidence type="ECO:0000313" key="3">
    <source>
        <dbReference type="Proteomes" id="UP000255167"/>
    </source>
</evidence>
<feature type="signal peptide" evidence="1">
    <location>
        <begin position="1"/>
        <end position="28"/>
    </location>
</feature>
<dbReference type="AlphaFoldDB" id="A0A378FPM3"/>
<dbReference type="Gene3D" id="3.40.190.10">
    <property type="entry name" value="Periplasmic binding protein-like II"/>
    <property type="match status" value="1"/>
</dbReference>
<accession>A0A378FPM3</accession>
<feature type="chain" id="PRO_5016573485" evidence="1">
    <location>
        <begin position="29"/>
        <end position="102"/>
    </location>
</feature>
<organism evidence="2 3">
    <name type="scientific">Klebsiella pneumoniae</name>
    <dbReference type="NCBI Taxonomy" id="573"/>
    <lineage>
        <taxon>Bacteria</taxon>
        <taxon>Pseudomonadati</taxon>
        <taxon>Pseudomonadota</taxon>
        <taxon>Gammaproteobacteria</taxon>
        <taxon>Enterobacterales</taxon>
        <taxon>Enterobacteriaceae</taxon>
        <taxon>Klebsiella/Raoultella group</taxon>
        <taxon>Klebsiella</taxon>
        <taxon>Klebsiella pneumoniae complex</taxon>
    </lineage>
</organism>
<gene>
    <name evidence="2" type="ORF">NCTC9617_03347</name>
</gene>
<evidence type="ECO:0000256" key="1">
    <source>
        <dbReference type="SAM" id="SignalP"/>
    </source>
</evidence>
<reference evidence="2 3" key="1">
    <citation type="submission" date="2018-06" db="EMBL/GenBank/DDBJ databases">
        <authorList>
            <consortium name="Pathogen Informatics"/>
            <person name="Doyle S."/>
        </authorList>
    </citation>
    <scope>NUCLEOTIDE SEQUENCE [LARGE SCALE GENOMIC DNA]</scope>
    <source>
        <strain evidence="2 3">NCTC9617</strain>
    </source>
</reference>
<proteinExistence type="predicted"/>
<sequence>MNANSLSRLFIAWLTCLATLLFPPFLPAAEAEIAPPVATEDNTLSIHIDDMLQPWKGDLPGMLDRRTIRVLTTYSKTFFFIDKGTQRGATHDIFIALGKRSE</sequence>
<name>A0A378FPM3_KLEPN</name>
<dbReference type="EMBL" id="UGNC01000005">
    <property type="protein sequence ID" value="STW46817.1"/>
    <property type="molecule type" value="Genomic_DNA"/>
</dbReference>
<protein>
    <submittedName>
        <fullName evidence="2">Putative periplasmic binding protein of transport system</fullName>
    </submittedName>
</protein>